<proteinExistence type="predicted"/>
<dbReference type="PANTHER" id="PTHR40072">
    <property type="entry name" value="MOLYBDOPTERIN-GUANINE DINUCLEOTIDE BIOSYNTHESIS ADAPTER PROTEIN-RELATED"/>
    <property type="match status" value="1"/>
</dbReference>
<name>A0A4Q9VS32_9HYPH</name>
<dbReference type="AlphaFoldDB" id="A0A4Q9VS32"/>
<dbReference type="Proteomes" id="UP000292781">
    <property type="component" value="Unassembled WGS sequence"/>
</dbReference>
<feature type="domain" description="Molybdopterin-guanine dinucleotide biosynthesis protein B (MobB)" evidence="1">
    <location>
        <begin position="3"/>
        <end position="135"/>
    </location>
</feature>
<dbReference type="Pfam" id="PF03205">
    <property type="entry name" value="MobB"/>
    <property type="match status" value="1"/>
</dbReference>
<evidence type="ECO:0000313" key="2">
    <source>
        <dbReference type="EMBL" id="TBW38771.1"/>
    </source>
</evidence>
<dbReference type="NCBIfam" id="TIGR00176">
    <property type="entry name" value="mobB"/>
    <property type="match status" value="1"/>
</dbReference>
<dbReference type="GO" id="GO:0005525">
    <property type="term" value="F:GTP binding"/>
    <property type="evidence" value="ECO:0007669"/>
    <property type="project" value="InterPro"/>
</dbReference>
<dbReference type="OrthoDB" id="9804758at2"/>
<organism evidence="2 3">
    <name type="scientific">Siculibacillus lacustris</name>
    <dbReference type="NCBI Taxonomy" id="1549641"/>
    <lineage>
        <taxon>Bacteria</taxon>
        <taxon>Pseudomonadati</taxon>
        <taxon>Pseudomonadota</taxon>
        <taxon>Alphaproteobacteria</taxon>
        <taxon>Hyphomicrobiales</taxon>
        <taxon>Ancalomicrobiaceae</taxon>
        <taxon>Siculibacillus</taxon>
    </lineage>
</organism>
<dbReference type="SUPFAM" id="SSF52540">
    <property type="entry name" value="P-loop containing nucleoside triphosphate hydrolases"/>
    <property type="match status" value="1"/>
</dbReference>
<dbReference type="InterPro" id="IPR004435">
    <property type="entry name" value="MobB_dom"/>
</dbReference>
<dbReference type="CDD" id="cd03116">
    <property type="entry name" value="MobB"/>
    <property type="match status" value="1"/>
</dbReference>
<dbReference type="InterPro" id="IPR052539">
    <property type="entry name" value="MGD_biosynthesis_adapter"/>
</dbReference>
<dbReference type="EMBL" id="SJFN01000010">
    <property type="protein sequence ID" value="TBW38771.1"/>
    <property type="molecule type" value="Genomic_DNA"/>
</dbReference>
<evidence type="ECO:0000259" key="1">
    <source>
        <dbReference type="Pfam" id="PF03205"/>
    </source>
</evidence>
<dbReference type="GO" id="GO:0006777">
    <property type="term" value="P:Mo-molybdopterin cofactor biosynthetic process"/>
    <property type="evidence" value="ECO:0007669"/>
    <property type="project" value="InterPro"/>
</dbReference>
<evidence type="ECO:0000313" key="3">
    <source>
        <dbReference type="Proteomes" id="UP000292781"/>
    </source>
</evidence>
<dbReference type="PANTHER" id="PTHR40072:SF1">
    <property type="entry name" value="MOLYBDOPTERIN-GUANINE DINUCLEOTIDE BIOSYNTHESIS ADAPTER PROTEIN"/>
    <property type="match status" value="1"/>
</dbReference>
<dbReference type="Gene3D" id="3.40.50.300">
    <property type="entry name" value="P-loop containing nucleotide triphosphate hydrolases"/>
    <property type="match status" value="1"/>
</dbReference>
<accession>A0A4Q9VS32</accession>
<comment type="caution">
    <text evidence="2">The sequence shown here is derived from an EMBL/GenBank/DDBJ whole genome shotgun (WGS) entry which is preliminary data.</text>
</comment>
<protein>
    <submittedName>
        <fullName evidence="2">Molybdopterin-guanine dinucleotide biosynthesis protein B</fullName>
    </submittedName>
</protein>
<gene>
    <name evidence="2" type="primary">mobB</name>
    <name evidence="2" type="ORF">EYW49_08755</name>
</gene>
<keyword evidence="3" id="KW-1185">Reference proteome</keyword>
<dbReference type="InterPro" id="IPR027417">
    <property type="entry name" value="P-loop_NTPase"/>
</dbReference>
<dbReference type="RefSeq" id="WP_131308349.1">
    <property type="nucleotide sequence ID" value="NZ_SJFN01000010.1"/>
</dbReference>
<sequence length="166" mass="18052">MKIFGLVGRSGSGKTTLMVALLPALIRRGLTVSTVKHAHHGFDLDRPGKDSFRHREAGAGEVMLVAGDRWALMHEIRDGVEPPLEELIARLAPVDLVLIEGFHTHAHPTIEIHRPSEGHDLMWRENSDIVAVASDQPLIGVGVPVLDLDDVEAIADFVCRRVGLAG</sequence>
<reference evidence="2 3" key="1">
    <citation type="submission" date="2019-02" db="EMBL/GenBank/DDBJ databases">
        <title>Siculibacillus lacustris gen. nov., sp. nov., a new rosette-forming bacterium isolated from a freshwater crater lake (Lake St. Ana, Romania).</title>
        <authorList>
            <person name="Felfoldi T."/>
            <person name="Marton Z."/>
            <person name="Szabo A."/>
            <person name="Mentes A."/>
            <person name="Boka K."/>
            <person name="Marialigeti K."/>
            <person name="Mathe I."/>
            <person name="Koncz M."/>
            <person name="Schumann P."/>
            <person name="Toth E."/>
        </authorList>
    </citation>
    <scope>NUCLEOTIDE SEQUENCE [LARGE SCALE GENOMIC DNA]</scope>
    <source>
        <strain evidence="2 3">SA-279</strain>
    </source>
</reference>